<reference evidence="1 2" key="1">
    <citation type="journal article" date="2021" name="Sci. Rep.">
        <title>Phenotypic and genomic hallmarks of a novel, potentially pathogenic rapidly growing Mycobacterium species related to the Mycobacterium fortuitum complex.</title>
        <authorList>
            <person name="Gharbi R."/>
            <person name="Khanna V."/>
            <person name="Frigui W."/>
            <person name="Mhenni B."/>
            <person name="Brosch R."/>
            <person name="Mardassi H."/>
        </authorList>
    </citation>
    <scope>NUCLEOTIDE SEQUENCE [LARGE SCALE GENOMIC DNA]</scope>
    <source>
        <strain evidence="1 2">TNTM28</strain>
    </source>
</reference>
<organism evidence="1 2">
    <name type="scientific">[Mycobacterium] fortunisiensis</name>
    <dbReference type="NCBI Taxonomy" id="2600579"/>
    <lineage>
        <taxon>Bacteria</taxon>
        <taxon>Bacillati</taxon>
        <taxon>Actinomycetota</taxon>
        <taxon>Actinomycetes</taxon>
        <taxon>Mycobacteriales</taxon>
        <taxon>Mycobacteriaceae</taxon>
        <taxon>Mycolicibacterium</taxon>
    </lineage>
</organism>
<evidence type="ECO:0000313" key="2">
    <source>
        <dbReference type="Proteomes" id="UP000812982"/>
    </source>
</evidence>
<dbReference type="RefSeq" id="WP_217158499.1">
    <property type="nucleotide sequence ID" value="NZ_VOMB01000018.1"/>
</dbReference>
<proteinExistence type="predicted"/>
<keyword evidence="2" id="KW-1185">Reference proteome</keyword>
<comment type="caution">
    <text evidence="1">The sequence shown here is derived from an EMBL/GenBank/DDBJ whole genome shotgun (WGS) entry which is preliminary data.</text>
</comment>
<dbReference type="Proteomes" id="UP000812982">
    <property type="component" value="Unassembled WGS sequence"/>
</dbReference>
<accession>A0ABS6KNQ4</accession>
<evidence type="ECO:0000313" key="1">
    <source>
        <dbReference type="EMBL" id="MBU9765139.1"/>
    </source>
</evidence>
<name>A0ABS6KNQ4_9MYCO</name>
<gene>
    <name evidence="1" type="ORF">FR943_14965</name>
</gene>
<protein>
    <submittedName>
        <fullName evidence="1">Uncharacterized protein</fullName>
    </submittedName>
</protein>
<dbReference type="EMBL" id="VOMB01000018">
    <property type="protein sequence ID" value="MBU9765139.1"/>
    <property type="molecule type" value="Genomic_DNA"/>
</dbReference>
<sequence length="554" mass="60538">MATLTPEEIAHVRYLAQDVMRRHGVDTVAGIDDTDLIDVTGNRYDLAEVLRTCERHQPHEWPDVVADFLTSEVVPDAWPFDDAADGWAMVPEAAAAVTAPQNMSWSELSDRLRSRVQTTGWMDQYASTVEQYVADAAADDVTTHPGDSTFRYARRLAPGLIEVMYLDYPETVVPLSDALLVPDQLVQMWEAARRNTALEPVAAAQWHPALGDGADYLTVGGDSLFTASKLADVETLAGSLGLDSGRTLIFAAPSAYELLCHPLDSLDVAANALARMCAAAWHSYREAGGLTPNLYVWENGRLEVLAIVNGNDSGEPEFYLNVASGLGEALHQLFDERLHDFDASALAEGAAERLIRSRVISETHWRAAQLAGIQRNYAWPVAGGLVEVLAFATPGGDVPFVDEHSVGATMWALRAAGRQNAAAESRIDLEFIDVGTDLGYHTLHATSLADRAAEPRQLLAEIFGDAGPALLAFPYRDLVCVHHYVSDDELDLVIPVLLGAAKHKVFTPVPVSPDVYLWDGEKLCRFAYIDDDGGHVWIPHHSIGKNSLYWSYGR</sequence>